<organism evidence="2 3">
    <name type="scientific">Globisporangium ultimum (strain ATCC 200006 / CBS 805.95 / DAOM BR144)</name>
    <name type="common">Pythium ultimum</name>
    <dbReference type="NCBI Taxonomy" id="431595"/>
    <lineage>
        <taxon>Eukaryota</taxon>
        <taxon>Sar</taxon>
        <taxon>Stramenopiles</taxon>
        <taxon>Oomycota</taxon>
        <taxon>Peronosporomycetes</taxon>
        <taxon>Pythiales</taxon>
        <taxon>Pythiaceae</taxon>
        <taxon>Globisporangium</taxon>
    </lineage>
</organism>
<feature type="compositionally biased region" description="Polar residues" evidence="1">
    <location>
        <begin position="290"/>
        <end position="305"/>
    </location>
</feature>
<dbReference type="SUPFAM" id="SSF48371">
    <property type="entry name" value="ARM repeat"/>
    <property type="match status" value="1"/>
</dbReference>
<accession>K3X4G7</accession>
<dbReference type="STRING" id="431595.K3X4G7"/>
<reference evidence="3" key="2">
    <citation type="submission" date="2010-04" db="EMBL/GenBank/DDBJ databases">
        <authorList>
            <person name="Buell R."/>
            <person name="Hamilton J."/>
            <person name="Hostetler J."/>
        </authorList>
    </citation>
    <scope>NUCLEOTIDE SEQUENCE [LARGE SCALE GENOMIC DNA]</scope>
    <source>
        <strain evidence="3">DAOM:BR144</strain>
    </source>
</reference>
<dbReference type="EnsemblProtists" id="PYU1_T012116">
    <property type="protein sequence ID" value="PYU1_T012116"/>
    <property type="gene ID" value="PYU1_G012090"/>
</dbReference>
<dbReference type="AlphaFoldDB" id="K3X4G7"/>
<keyword evidence="3" id="KW-1185">Reference proteome</keyword>
<evidence type="ECO:0000256" key="1">
    <source>
        <dbReference type="SAM" id="MobiDB-lite"/>
    </source>
</evidence>
<dbReference type="Proteomes" id="UP000019132">
    <property type="component" value="Unassembled WGS sequence"/>
</dbReference>
<proteinExistence type="predicted"/>
<dbReference type="VEuPathDB" id="FungiDB:PYU1_G012090"/>
<dbReference type="Pfam" id="PF21040">
    <property type="entry name" value="CEP104-like_TOG"/>
    <property type="match status" value="1"/>
</dbReference>
<dbReference type="InterPro" id="IPR011989">
    <property type="entry name" value="ARM-like"/>
</dbReference>
<dbReference type="InterPro" id="IPR016024">
    <property type="entry name" value="ARM-type_fold"/>
</dbReference>
<protein>
    <recommendedName>
        <fullName evidence="4">CLASP N-terminal domain-containing protein</fullName>
    </recommendedName>
</protein>
<feature type="region of interest" description="Disordered" evidence="1">
    <location>
        <begin position="221"/>
        <end position="345"/>
    </location>
</feature>
<evidence type="ECO:0008006" key="4">
    <source>
        <dbReference type="Google" id="ProtNLM"/>
    </source>
</evidence>
<reference evidence="2" key="3">
    <citation type="submission" date="2015-02" db="UniProtKB">
        <authorList>
            <consortium name="EnsemblProtists"/>
        </authorList>
    </citation>
    <scope>IDENTIFICATION</scope>
    <source>
        <strain evidence="2">DAOM BR144</strain>
    </source>
</reference>
<feature type="compositionally biased region" description="Basic and acidic residues" evidence="1">
    <location>
        <begin position="98"/>
        <end position="120"/>
    </location>
</feature>
<dbReference type="eggNOG" id="KOG2956">
    <property type="taxonomic scope" value="Eukaryota"/>
</dbReference>
<feature type="compositionally biased region" description="Polar residues" evidence="1">
    <location>
        <begin position="136"/>
        <end position="156"/>
    </location>
</feature>
<evidence type="ECO:0000313" key="3">
    <source>
        <dbReference type="Proteomes" id="UP000019132"/>
    </source>
</evidence>
<dbReference type="Gene3D" id="1.25.10.10">
    <property type="entry name" value="Leucine-rich Repeat Variant"/>
    <property type="match status" value="2"/>
</dbReference>
<dbReference type="HOGENOM" id="CLU_534735_0_0_1"/>
<sequence>MLTTYVTIQIISTSADTCIRGVIESTKNGYARFISKLMEGAKSRNQVLRLHCVKYLTLTLQRWSSSHLSKHSDMFLAILPIEADNLFNRLDASTQKNLRDDAARTSENERMKANESDRSTVSRKLKLSSKPPTHDAVQTSTSTAPALTSVQRVLQHSTSMDGSSGSRASSTSSVSGPRRVLGTSSGSFSTSDSYGDGSESGRFPSRVLSQGALRVGFDSRQKASSLNEEPGNDWKKQHTPVRPLRVLSSSETTLPPKTPGDNLFSARSGGFQTSPLSGKPKRVQIATADVNMSSQSSVLDQQESGPSEKAKPVTSQASPSLASHMEKSSEPSVPASLQVKPSSLPQPAKQFVKQVPMLSTSEKLEDAISSLESNSWSIRMDAVEYIGRVLVQKKQSQQPNDPTRVDDRVLVAFIKHMGDAHYRVAQAVHKNFLSLLQLASPQQLQPHLKAILPKLFQKQVDTKESIRAVAKENLDYLLKTMDASVLMTSVIPLLMDGGNMKVKAAVQMRI</sequence>
<dbReference type="InParanoid" id="K3X4G7"/>
<feature type="region of interest" description="Disordered" evidence="1">
    <location>
        <begin position="98"/>
        <end position="205"/>
    </location>
</feature>
<feature type="compositionally biased region" description="Low complexity" evidence="1">
    <location>
        <begin position="157"/>
        <end position="197"/>
    </location>
</feature>
<evidence type="ECO:0000313" key="2">
    <source>
        <dbReference type="EnsemblProtists" id="PYU1_T012116"/>
    </source>
</evidence>
<name>K3X4G7_GLOUD</name>
<dbReference type="EMBL" id="GL376601">
    <property type="status" value="NOT_ANNOTATED_CDS"/>
    <property type="molecule type" value="Genomic_DNA"/>
</dbReference>
<reference evidence="3" key="1">
    <citation type="journal article" date="2010" name="Genome Biol.">
        <title>Genome sequence of the necrotrophic plant pathogen Pythium ultimum reveals original pathogenicity mechanisms and effector repertoire.</title>
        <authorList>
            <person name="Levesque C.A."/>
            <person name="Brouwer H."/>
            <person name="Cano L."/>
            <person name="Hamilton J.P."/>
            <person name="Holt C."/>
            <person name="Huitema E."/>
            <person name="Raffaele S."/>
            <person name="Robideau G.P."/>
            <person name="Thines M."/>
            <person name="Win J."/>
            <person name="Zerillo M.M."/>
            <person name="Beakes G.W."/>
            <person name="Boore J.L."/>
            <person name="Busam D."/>
            <person name="Dumas B."/>
            <person name="Ferriera S."/>
            <person name="Fuerstenberg S.I."/>
            <person name="Gachon C.M."/>
            <person name="Gaulin E."/>
            <person name="Govers F."/>
            <person name="Grenville-Briggs L."/>
            <person name="Horner N."/>
            <person name="Hostetler J."/>
            <person name="Jiang R.H."/>
            <person name="Johnson J."/>
            <person name="Krajaejun T."/>
            <person name="Lin H."/>
            <person name="Meijer H.J."/>
            <person name="Moore B."/>
            <person name="Morris P."/>
            <person name="Phuntmart V."/>
            <person name="Puiu D."/>
            <person name="Shetty J."/>
            <person name="Stajich J.E."/>
            <person name="Tripathy S."/>
            <person name="Wawra S."/>
            <person name="van West P."/>
            <person name="Whitty B.R."/>
            <person name="Coutinho P.M."/>
            <person name="Henrissat B."/>
            <person name="Martin F."/>
            <person name="Thomas P.D."/>
            <person name="Tyler B.M."/>
            <person name="De Vries R.P."/>
            <person name="Kamoun S."/>
            <person name="Yandell M."/>
            <person name="Tisserat N."/>
            <person name="Buell C.R."/>
        </authorList>
    </citation>
    <scope>NUCLEOTIDE SEQUENCE</scope>
    <source>
        <strain evidence="3">DAOM:BR144</strain>
    </source>
</reference>